<keyword evidence="14" id="KW-1185">Reference proteome</keyword>
<dbReference type="InterPro" id="IPR006048">
    <property type="entry name" value="A-amylase/branching_C"/>
</dbReference>
<evidence type="ECO:0000313" key="14">
    <source>
        <dbReference type="Proteomes" id="UP000184423"/>
    </source>
</evidence>
<dbReference type="EMBL" id="FQVG01000027">
    <property type="protein sequence ID" value="SHE98376.1"/>
    <property type="molecule type" value="Genomic_DNA"/>
</dbReference>
<evidence type="ECO:0000256" key="2">
    <source>
        <dbReference type="ARBA" id="ARBA00002953"/>
    </source>
</evidence>
<comment type="function">
    <text evidence="2 10">Catalyzes the formation of the alpha-1,6-glucosidic linkages in glycogen by scission of a 1,4-alpha-linked oligosaccharide from growing alpha-1,4-glucan chains and the subsequent attachment of the oligosaccharide to the alpha-1,6 position.</text>
</comment>
<dbReference type="UniPathway" id="UPA00164"/>
<dbReference type="Pfam" id="PF02922">
    <property type="entry name" value="CBM_48"/>
    <property type="match status" value="1"/>
</dbReference>
<keyword evidence="5 10" id="KW-0321">Glycogen metabolism</keyword>
<keyword evidence="8 10" id="KW-0320">Glycogen biosynthesis</keyword>
<gene>
    <name evidence="10" type="primary">glgB</name>
    <name evidence="13" type="ORF">SAMN02746091_01527</name>
</gene>
<dbReference type="Gene3D" id="2.60.40.1180">
    <property type="entry name" value="Golgi alpha-mannosidase II"/>
    <property type="match status" value="1"/>
</dbReference>
<accession>A0A1M4XYF2</accession>
<dbReference type="PANTHER" id="PTHR43651">
    <property type="entry name" value="1,4-ALPHA-GLUCAN-BRANCHING ENZYME"/>
    <property type="match status" value="1"/>
</dbReference>
<sequence length="634" mass="74729">MPRKKLNAFLFEKDVNRFISGEHFESYKFMGSKLINYRGKDGASFCVFAPNAKDVRVVGNFNGWNGEKHRMYKVLNTGLWWLFIEGIEDGELYKYEIHKQDGSIVFKADPYAVYSELRPNTASIVTELKEYGWNDRDWLEKREKTNIYESPVNIYEVHLGSWMRGENNRFLTYREIADKLCEYVLDMGYTHVEIMPVSEYPLDESWGYQPTGYYSVTSRYGRIEDFKYLIDKLHQNNIGVILDWVPGHFCRDEHGLYCFDGGHVYESDNPLLADNWDWGTANFDYGKKAVQSFLISNALYWFEEFHVDGLRVDAVAAMLYLDYGKQHMNIRNKYGGRENIEAVDFLKKLNKAIFERVKNPLMIAEESTAWPLVTYPVHDGGLGFNYKWNMGWMNDILRYMQTDFQYRRDNHNLVTFSIMYAFSENFILPLSHDEVVHGKKSLIDKMPGSYEEKFANLRALYGYMMSHPGKKLLFMGGEFGQFIEWRFYESLEWFLLKYPMHDALKTYVKDLNRFYRYNSELFELDHKMEGFEWIDASNANQSVFSFIRRNKNGDFLVVVCNFNKGKYEDFRIGVPENCEYVEVFNSDRDVYGGSNFINDEVVKAKKEEWHGREQHINIKVAPLSFIVLKPVKKA</sequence>
<dbReference type="EC" id="2.4.1.18" evidence="10"/>
<evidence type="ECO:0000256" key="3">
    <source>
        <dbReference type="ARBA" id="ARBA00004964"/>
    </source>
</evidence>
<comment type="similarity">
    <text evidence="4 10">Belongs to the glycosyl hydrolase 13 family. GlgB subfamily.</text>
</comment>
<dbReference type="CDD" id="cd11322">
    <property type="entry name" value="AmyAc_Glg_BE"/>
    <property type="match status" value="1"/>
</dbReference>
<dbReference type="GO" id="GO:0005829">
    <property type="term" value="C:cytosol"/>
    <property type="evidence" value="ECO:0007669"/>
    <property type="project" value="TreeGrafter"/>
</dbReference>
<dbReference type="SUPFAM" id="SSF81296">
    <property type="entry name" value="E set domains"/>
    <property type="match status" value="1"/>
</dbReference>
<evidence type="ECO:0000256" key="9">
    <source>
        <dbReference type="ARBA" id="ARBA00023277"/>
    </source>
</evidence>
<protein>
    <recommendedName>
        <fullName evidence="10">1,4-alpha-glucan branching enzyme GlgB</fullName>
        <ecNumber evidence="10">2.4.1.18</ecNumber>
    </recommendedName>
    <alternativeName>
        <fullName evidence="10">1,4-alpha-D-glucan:1,4-alpha-D-glucan 6-glucosyl-transferase</fullName>
    </alternativeName>
    <alternativeName>
        <fullName evidence="10">Alpha-(1-&gt;4)-glucan branching enzyme</fullName>
    </alternativeName>
    <alternativeName>
        <fullName evidence="10">Glycogen branching enzyme</fullName>
        <shortName evidence="10">BE</shortName>
    </alternativeName>
</protein>
<evidence type="ECO:0000256" key="10">
    <source>
        <dbReference type="HAMAP-Rule" id="MF_00685"/>
    </source>
</evidence>
<dbReference type="HAMAP" id="MF_00685">
    <property type="entry name" value="GlgB"/>
    <property type="match status" value="1"/>
</dbReference>
<keyword evidence="9 10" id="KW-0119">Carbohydrate metabolism</keyword>
<dbReference type="GO" id="GO:0004553">
    <property type="term" value="F:hydrolase activity, hydrolyzing O-glycosyl compounds"/>
    <property type="evidence" value="ECO:0007669"/>
    <property type="project" value="InterPro"/>
</dbReference>
<dbReference type="InterPro" id="IPR017853">
    <property type="entry name" value="GH"/>
</dbReference>
<dbReference type="GO" id="GO:0005978">
    <property type="term" value="P:glycogen biosynthetic process"/>
    <property type="evidence" value="ECO:0007669"/>
    <property type="project" value="UniProtKB-UniRule"/>
</dbReference>
<organism evidence="13 14">
    <name type="scientific">Caloramator proteoclasticus DSM 10124</name>
    <dbReference type="NCBI Taxonomy" id="1121262"/>
    <lineage>
        <taxon>Bacteria</taxon>
        <taxon>Bacillati</taxon>
        <taxon>Bacillota</taxon>
        <taxon>Clostridia</taxon>
        <taxon>Eubacteriales</taxon>
        <taxon>Clostridiaceae</taxon>
        <taxon>Caloramator</taxon>
    </lineage>
</organism>
<dbReference type="NCBIfam" id="TIGR01515">
    <property type="entry name" value="branching_enzym"/>
    <property type="match status" value="1"/>
</dbReference>
<reference evidence="14" key="1">
    <citation type="submission" date="2016-11" db="EMBL/GenBank/DDBJ databases">
        <authorList>
            <person name="Varghese N."/>
            <person name="Submissions S."/>
        </authorList>
    </citation>
    <scope>NUCLEOTIDE SEQUENCE [LARGE SCALE GENOMIC DNA]</scope>
    <source>
        <strain evidence="14">DSM 10124</strain>
    </source>
</reference>
<evidence type="ECO:0000256" key="6">
    <source>
        <dbReference type="ARBA" id="ARBA00022676"/>
    </source>
</evidence>
<dbReference type="Proteomes" id="UP000184423">
    <property type="component" value="Unassembled WGS sequence"/>
</dbReference>
<keyword evidence="7 10" id="KW-0808">Transferase</keyword>
<dbReference type="InterPro" id="IPR004193">
    <property type="entry name" value="Glyco_hydro_13_N"/>
</dbReference>
<dbReference type="CDD" id="cd02855">
    <property type="entry name" value="E_set_GBE_prok_N"/>
    <property type="match status" value="1"/>
</dbReference>
<dbReference type="InterPro" id="IPR006407">
    <property type="entry name" value="GlgB"/>
</dbReference>
<dbReference type="Gene3D" id="3.20.20.80">
    <property type="entry name" value="Glycosidases"/>
    <property type="match status" value="1"/>
</dbReference>
<comment type="catalytic activity">
    <reaction evidence="1 10">
        <text>Transfers a segment of a (1-&gt;4)-alpha-D-glucan chain to a primary hydroxy group in a similar glucan chain.</text>
        <dbReference type="EC" id="2.4.1.18"/>
    </reaction>
</comment>
<name>A0A1M4XYF2_9CLOT</name>
<dbReference type="FunFam" id="2.60.40.1180:FF:000002">
    <property type="entry name" value="1,4-alpha-glucan branching enzyme GlgB"/>
    <property type="match status" value="1"/>
</dbReference>
<evidence type="ECO:0000256" key="5">
    <source>
        <dbReference type="ARBA" id="ARBA00022600"/>
    </source>
</evidence>
<evidence type="ECO:0000256" key="11">
    <source>
        <dbReference type="PIRSR" id="PIRSR000463-1"/>
    </source>
</evidence>
<dbReference type="SUPFAM" id="SSF51445">
    <property type="entry name" value="(Trans)glycosidases"/>
    <property type="match status" value="1"/>
</dbReference>
<dbReference type="InterPro" id="IPR014756">
    <property type="entry name" value="Ig_E-set"/>
</dbReference>
<dbReference type="SUPFAM" id="SSF51011">
    <property type="entry name" value="Glycosyl hydrolase domain"/>
    <property type="match status" value="1"/>
</dbReference>
<dbReference type="PANTHER" id="PTHR43651:SF3">
    <property type="entry name" value="1,4-ALPHA-GLUCAN-BRANCHING ENZYME"/>
    <property type="match status" value="1"/>
</dbReference>
<feature type="active site" description="Proton donor" evidence="10 11">
    <location>
        <position position="365"/>
    </location>
</feature>
<evidence type="ECO:0000256" key="8">
    <source>
        <dbReference type="ARBA" id="ARBA00023056"/>
    </source>
</evidence>
<dbReference type="InterPro" id="IPR037439">
    <property type="entry name" value="Branching_enzy"/>
</dbReference>
<dbReference type="InterPro" id="IPR013780">
    <property type="entry name" value="Glyco_hydro_b"/>
</dbReference>
<dbReference type="Pfam" id="PF00128">
    <property type="entry name" value="Alpha-amylase"/>
    <property type="match status" value="1"/>
</dbReference>
<dbReference type="InterPro" id="IPR044143">
    <property type="entry name" value="GlgB_N_E_set_prok"/>
</dbReference>
<proteinExistence type="inferred from homology"/>
<dbReference type="GO" id="GO:0043169">
    <property type="term" value="F:cation binding"/>
    <property type="evidence" value="ECO:0007669"/>
    <property type="project" value="InterPro"/>
</dbReference>
<comment type="pathway">
    <text evidence="3 10">Glycan biosynthesis; glycogen biosynthesis.</text>
</comment>
<evidence type="ECO:0000256" key="7">
    <source>
        <dbReference type="ARBA" id="ARBA00022679"/>
    </source>
</evidence>
<dbReference type="GO" id="GO:0003844">
    <property type="term" value="F:1,4-alpha-glucan branching enzyme activity"/>
    <property type="evidence" value="ECO:0007669"/>
    <property type="project" value="UniProtKB-UniRule"/>
</dbReference>
<dbReference type="Pfam" id="PF02806">
    <property type="entry name" value="Alpha-amylase_C"/>
    <property type="match status" value="1"/>
</dbReference>
<dbReference type="InterPro" id="IPR013783">
    <property type="entry name" value="Ig-like_fold"/>
</dbReference>
<evidence type="ECO:0000256" key="4">
    <source>
        <dbReference type="ARBA" id="ARBA00009000"/>
    </source>
</evidence>
<dbReference type="NCBIfam" id="NF008967">
    <property type="entry name" value="PRK12313.1"/>
    <property type="match status" value="1"/>
</dbReference>
<dbReference type="PIRSF" id="PIRSF000463">
    <property type="entry name" value="GlgB"/>
    <property type="match status" value="1"/>
</dbReference>
<dbReference type="RefSeq" id="WP_027309229.1">
    <property type="nucleotide sequence ID" value="NZ_FQVG01000027.1"/>
</dbReference>
<keyword evidence="6 10" id="KW-0328">Glycosyltransferase</keyword>
<dbReference type="InterPro" id="IPR006047">
    <property type="entry name" value="GH13_cat_dom"/>
</dbReference>
<feature type="active site" description="Nucleophile" evidence="10 11">
    <location>
        <position position="313"/>
    </location>
</feature>
<dbReference type="NCBIfam" id="NF003811">
    <property type="entry name" value="PRK05402.1"/>
    <property type="match status" value="1"/>
</dbReference>
<dbReference type="AlphaFoldDB" id="A0A1M4XYF2"/>
<dbReference type="Gene3D" id="2.60.40.10">
    <property type="entry name" value="Immunoglobulins"/>
    <property type="match status" value="1"/>
</dbReference>
<comment type="subunit">
    <text evidence="10">Monomer.</text>
</comment>
<feature type="domain" description="Glycosyl hydrolase family 13 catalytic" evidence="12">
    <location>
        <begin position="156"/>
        <end position="515"/>
    </location>
</feature>
<dbReference type="SMART" id="SM00642">
    <property type="entry name" value="Aamy"/>
    <property type="match status" value="1"/>
</dbReference>
<evidence type="ECO:0000256" key="1">
    <source>
        <dbReference type="ARBA" id="ARBA00000826"/>
    </source>
</evidence>
<dbReference type="FunFam" id="3.20.20.80:FF:000003">
    <property type="entry name" value="1,4-alpha-glucan branching enzyme GlgB"/>
    <property type="match status" value="1"/>
</dbReference>
<evidence type="ECO:0000259" key="12">
    <source>
        <dbReference type="SMART" id="SM00642"/>
    </source>
</evidence>
<evidence type="ECO:0000313" key="13">
    <source>
        <dbReference type="EMBL" id="SHE98376.1"/>
    </source>
</evidence>